<keyword evidence="3 6" id="KW-0812">Transmembrane</keyword>
<feature type="transmembrane region" description="Helical" evidence="6">
    <location>
        <begin position="107"/>
        <end position="127"/>
    </location>
</feature>
<evidence type="ECO:0000256" key="5">
    <source>
        <dbReference type="ARBA" id="ARBA00023136"/>
    </source>
</evidence>
<proteinExistence type="inferred from homology"/>
<evidence type="ECO:0000256" key="6">
    <source>
        <dbReference type="SAM" id="Phobius"/>
    </source>
</evidence>
<keyword evidence="4 6" id="KW-1133">Transmembrane helix</keyword>
<dbReference type="GO" id="GO:0032511">
    <property type="term" value="P:late endosome to vacuole transport via multivesicular body sorting pathway"/>
    <property type="evidence" value="ECO:0007669"/>
    <property type="project" value="EnsemblFungi"/>
</dbReference>
<evidence type="ECO:0000256" key="3">
    <source>
        <dbReference type="ARBA" id="ARBA00022692"/>
    </source>
</evidence>
<dbReference type="GeneID" id="11530692"/>
<protein>
    <recommendedName>
        <fullName evidence="9">Vacuolar protein sorting-associated protein 55</fullName>
    </recommendedName>
</protein>
<dbReference type="GO" id="GO:0005770">
    <property type="term" value="C:late endosome"/>
    <property type="evidence" value="ECO:0007669"/>
    <property type="project" value="EnsemblFungi"/>
</dbReference>
<dbReference type="KEGG" id="tpf:TPHA_0O00380"/>
<comment type="subcellular location">
    <subcellularLocation>
        <location evidence="1">Membrane</location>
        <topology evidence="1">Multi-pass membrane protein</topology>
    </subcellularLocation>
</comment>
<dbReference type="EMBL" id="HE612870">
    <property type="protein sequence ID" value="CCE66009.1"/>
    <property type="molecule type" value="Genomic_DNA"/>
</dbReference>
<dbReference type="PANTHER" id="PTHR12050">
    <property type="entry name" value="LEPTIN RECEPTOR-RELATED"/>
    <property type="match status" value="1"/>
</dbReference>
<dbReference type="eggNOG" id="KOG2174">
    <property type="taxonomic scope" value="Eukaryota"/>
</dbReference>
<sequence>MFEIKVSPLTKIISLSGFLSMGFLLVILSCALFHNYYPLLDILFFLLAPLPNALSKSRYGSADFMSDSSSQNGNDFSHFLTGMFVTSGIVLPLVLQHCQLIAAESCVMSIMGGSIIYCSIITFSWFFQSSFDGEDDQLFT</sequence>
<dbReference type="OMA" id="ICARCAN"/>
<feature type="transmembrane region" description="Helical" evidence="6">
    <location>
        <begin position="12"/>
        <end position="37"/>
    </location>
</feature>
<evidence type="ECO:0000313" key="7">
    <source>
        <dbReference type="EMBL" id="CCE66009.1"/>
    </source>
</evidence>
<evidence type="ECO:0000313" key="8">
    <source>
        <dbReference type="Proteomes" id="UP000005666"/>
    </source>
</evidence>
<organism evidence="7 8">
    <name type="scientific">Tetrapisispora phaffii (strain ATCC 24235 / CBS 4417 / NBRC 1672 / NRRL Y-8282 / UCD 70-5)</name>
    <name type="common">Yeast</name>
    <name type="synonym">Fabospora phaffii</name>
    <dbReference type="NCBI Taxonomy" id="1071381"/>
    <lineage>
        <taxon>Eukaryota</taxon>
        <taxon>Fungi</taxon>
        <taxon>Dikarya</taxon>
        <taxon>Ascomycota</taxon>
        <taxon>Saccharomycotina</taxon>
        <taxon>Saccharomycetes</taxon>
        <taxon>Saccharomycetales</taxon>
        <taxon>Saccharomycetaceae</taxon>
        <taxon>Tetrapisispora</taxon>
    </lineage>
</organism>
<accession>G8C1I1</accession>
<dbReference type="Pfam" id="PF04133">
    <property type="entry name" value="Vps55"/>
    <property type="match status" value="1"/>
</dbReference>
<dbReference type="PANTHER" id="PTHR12050:SF0">
    <property type="entry name" value="RH04491P"/>
    <property type="match status" value="1"/>
</dbReference>
<keyword evidence="5 6" id="KW-0472">Membrane</keyword>
<feature type="transmembrane region" description="Helical" evidence="6">
    <location>
        <begin position="76"/>
        <end position="95"/>
    </location>
</feature>
<dbReference type="OrthoDB" id="14246at2759"/>
<dbReference type="HOGENOM" id="CLU_134810_0_0_1"/>
<keyword evidence="8" id="KW-1185">Reference proteome</keyword>
<dbReference type="Proteomes" id="UP000005666">
    <property type="component" value="Chromosome 15"/>
</dbReference>
<dbReference type="AlphaFoldDB" id="G8C1I1"/>
<evidence type="ECO:0000256" key="2">
    <source>
        <dbReference type="ARBA" id="ARBA00005645"/>
    </source>
</evidence>
<gene>
    <name evidence="7" type="primary">TPHA0O00380</name>
    <name evidence="7" type="ordered locus">TPHA_0O00380</name>
</gene>
<reference evidence="7 8" key="1">
    <citation type="journal article" date="2011" name="Proc. Natl. Acad. Sci. U.S.A.">
        <title>Evolutionary erosion of yeast sex chromosomes by mating-type switching accidents.</title>
        <authorList>
            <person name="Gordon J.L."/>
            <person name="Armisen D."/>
            <person name="Proux-Wera E."/>
            <person name="Oheigeartaigh S.S."/>
            <person name="Byrne K.P."/>
            <person name="Wolfe K.H."/>
        </authorList>
    </citation>
    <scope>NUCLEOTIDE SEQUENCE [LARGE SCALE GENOMIC DNA]</scope>
    <source>
        <strain evidence="8">ATCC 24235 / CBS 4417 / NBRC 1672 / NRRL Y-8282 / UCD 70-5</strain>
    </source>
</reference>
<evidence type="ECO:0000256" key="4">
    <source>
        <dbReference type="ARBA" id="ARBA00022989"/>
    </source>
</evidence>
<evidence type="ECO:0008006" key="9">
    <source>
        <dbReference type="Google" id="ProtNLM"/>
    </source>
</evidence>
<comment type="similarity">
    <text evidence="2">Belongs to the OB-RGRP/VPS55 family.</text>
</comment>
<dbReference type="GO" id="GO:0034424">
    <property type="term" value="C:Vps55/Vps68 complex"/>
    <property type="evidence" value="ECO:0007669"/>
    <property type="project" value="EnsemblFungi"/>
</dbReference>
<dbReference type="PROSITE" id="PS51257">
    <property type="entry name" value="PROKAR_LIPOPROTEIN"/>
    <property type="match status" value="1"/>
</dbReference>
<dbReference type="STRING" id="1071381.G8C1I1"/>
<dbReference type="RefSeq" id="XP_003688443.1">
    <property type="nucleotide sequence ID" value="XM_003688395.1"/>
</dbReference>
<evidence type="ECO:0000256" key="1">
    <source>
        <dbReference type="ARBA" id="ARBA00004141"/>
    </source>
</evidence>
<name>G8C1I1_TETPH</name>
<dbReference type="InterPro" id="IPR007262">
    <property type="entry name" value="Vps55/LEPROT"/>
</dbReference>